<feature type="transmembrane region" description="Helical" evidence="8">
    <location>
        <begin position="281"/>
        <end position="299"/>
    </location>
</feature>
<organism evidence="9 10">
    <name type="scientific">Xylocopa violacea</name>
    <name type="common">Violet carpenter bee</name>
    <name type="synonym">Apis violacea</name>
    <dbReference type="NCBI Taxonomy" id="135666"/>
    <lineage>
        <taxon>Eukaryota</taxon>
        <taxon>Metazoa</taxon>
        <taxon>Ecdysozoa</taxon>
        <taxon>Arthropoda</taxon>
        <taxon>Hexapoda</taxon>
        <taxon>Insecta</taxon>
        <taxon>Pterygota</taxon>
        <taxon>Neoptera</taxon>
        <taxon>Endopterygota</taxon>
        <taxon>Hymenoptera</taxon>
        <taxon>Apocrita</taxon>
        <taxon>Aculeata</taxon>
        <taxon>Apoidea</taxon>
        <taxon>Anthophila</taxon>
        <taxon>Apidae</taxon>
        <taxon>Xylocopa</taxon>
        <taxon>Xylocopa</taxon>
    </lineage>
</organism>
<dbReference type="EMBL" id="CAXAJV020001281">
    <property type="protein sequence ID" value="CAL7933596.1"/>
    <property type="molecule type" value="Genomic_DNA"/>
</dbReference>
<protein>
    <recommendedName>
        <fullName evidence="11">Peptide transporter family 1</fullName>
    </recommendedName>
</protein>
<feature type="transmembrane region" description="Helical" evidence="8">
    <location>
        <begin position="629"/>
        <end position="649"/>
    </location>
</feature>
<dbReference type="CDD" id="cd17347">
    <property type="entry name" value="MFS_SLC15A1_2_like"/>
    <property type="match status" value="1"/>
</dbReference>
<keyword evidence="4" id="KW-0813">Transport</keyword>
<evidence type="ECO:0000256" key="6">
    <source>
        <dbReference type="ARBA" id="ARBA00023136"/>
    </source>
</evidence>
<keyword evidence="4" id="KW-0571">Peptide transport</keyword>
<dbReference type="PANTHER" id="PTHR11654">
    <property type="entry name" value="OLIGOPEPTIDE TRANSPORTER-RELATED"/>
    <property type="match status" value="1"/>
</dbReference>
<accession>A0ABP1MY03</accession>
<evidence type="ECO:0000256" key="3">
    <source>
        <dbReference type="ARBA" id="ARBA00022692"/>
    </source>
</evidence>
<dbReference type="InterPro" id="IPR018456">
    <property type="entry name" value="PTR2_symporter_CS"/>
</dbReference>
<feature type="region of interest" description="Disordered" evidence="7">
    <location>
        <begin position="1"/>
        <end position="23"/>
    </location>
</feature>
<feature type="transmembrane region" description="Helical" evidence="8">
    <location>
        <begin position="132"/>
        <end position="153"/>
    </location>
</feature>
<evidence type="ECO:0000313" key="10">
    <source>
        <dbReference type="Proteomes" id="UP001642520"/>
    </source>
</evidence>
<evidence type="ECO:0000256" key="8">
    <source>
        <dbReference type="SAM" id="Phobius"/>
    </source>
</evidence>
<dbReference type="Proteomes" id="UP001642520">
    <property type="component" value="Unassembled WGS sequence"/>
</dbReference>
<feature type="transmembrane region" description="Helical" evidence="8">
    <location>
        <begin position="203"/>
        <end position="224"/>
    </location>
</feature>
<evidence type="ECO:0000256" key="5">
    <source>
        <dbReference type="ARBA" id="ARBA00022989"/>
    </source>
</evidence>
<proteinExistence type="inferred from homology"/>
<name>A0ABP1MY03_XYLVO</name>
<evidence type="ECO:0000256" key="2">
    <source>
        <dbReference type="ARBA" id="ARBA00005982"/>
    </source>
</evidence>
<dbReference type="InterPro" id="IPR000109">
    <property type="entry name" value="POT_fam"/>
</dbReference>
<keyword evidence="10" id="KW-1185">Reference proteome</keyword>
<keyword evidence="4" id="KW-0653">Protein transport</keyword>
<evidence type="ECO:0008006" key="11">
    <source>
        <dbReference type="Google" id="ProtNLM"/>
    </source>
</evidence>
<keyword evidence="6 8" id="KW-0472">Membrane</keyword>
<gene>
    <name evidence="9" type="ORF">XYLVIOL_LOCUS540</name>
</gene>
<feature type="transmembrane region" description="Helical" evidence="8">
    <location>
        <begin position="101"/>
        <end position="120"/>
    </location>
</feature>
<keyword evidence="3 8" id="KW-0812">Transmembrane</keyword>
<evidence type="ECO:0000256" key="1">
    <source>
        <dbReference type="ARBA" id="ARBA00004141"/>
    </source>
</evidence>
<feature type="transmembrane region" description="Helical" evidence="8">
    <location>
        <begin position="71"/>
        <end position="89"/>
    </location>
</feature>
<evidence type="ECO:0000313" key="9">
    <source>
        <dbReference type="EMBL" id="CAL7933596.1"/>
    </source>
</evidence>
<dbReference type="Pfam" id="PF00854">
    <property type="entry name" value="PTR2"/>
    <property type="match status" value="2"/>
</dbReference>
<dbReference type="SUPFAM" id="SSF103473">
    <property type="entry name" value="MFS general substrate transporter"/>
    <property type="match status" value="1"/>
</dbReference>
<feature type="transmembrane region" description="Helical" evidence="8">
    <location>
        <begin position="329"/>
        <end position="350"/>
    </location>
</feature>
<keyword evidence="5 8" id="KW-1133">Transmembrane helix</keyword>
<dbReference type="PROSITE" id="PS01022">
    <property type="entry name" value="PTR2_1"/>
    <property type="match status" value="1"/>
</dbReference>
<dbReference type="Gene3D" id="1.20.1250.20">
    <property type="entry name" value="MFS general substrate transporter like domains"/>
    <property type="match status" value="2"/>
</dbReference>
<evidence type="ECO:0000256" key="4">
    <source>
        <dbReference type="ARBA" id="ARBA00022856"/>
    </source>
</evidence>
<evidence type="ECO:0000256" key="7">
    <source>
        <dbReference type="SAM" id="MobiDB-lite"/>
    </source>
</evidence>
<dbReference type="InterPro" id="IPR036259">
    <property type="entry name" value="MFS_trans_sf"/>
</dbReference>
<comment type="caution">
    <text evidence="9">The sequence shown here is derived from an EMBL/GenBank/DDBJ whole genome shotgun (WGS) entry which is preliminary data.</text>
</comment>
<feature type="transmembrane region" description="Helical" evidence="8">
    <location>
        <begin position="661"/>
        <end position="682"/>
    </location>
</feature>
<comment type="similarity">
    <text evidence="2">Belongs to the major facilitator superfamily. Proton-dependent oligopeptide transporter (POT/PTR) (TC 2.A.17) family.</text>
</comment>
<feature type="transmembrane region" description="Helical" evidence="8">
    <location>
        <begin position="165"/>
        <end position="191"/>
    </location>
</feature>
<comment type="subcellular location">
    <subcellularLocation>
        <location evidence="1">Membrane</location>
        <topology evidence="1">Multi-pass membrane protein</topology>
    </subcellularLocation>
</comment>
<reference evidence="9 10" key="1">
    <citation type="submission" date="2024-08" db="EMBL/GenBank/DDBJ databases">
        <authorList>
            <person name="Will J Nash"/>
            <person name="Angela Man"/>
            <person name="Seanna McTaggart"/>
            <person name="Kendall Baker"/>
            <person name="Tom Barker"/>
            <person name="Leah Catchpole"/>
            <person name="Alex Durrant"/>
            <person name="Karim Gharbi"/>
            <person name="Naomi Irish"/>
            <person name="Gemy Kaithakottil"/>
            <person name="Debby Ku"/>
            <person name="Aaliyah Providence"/>
            <person name="Felix Shaw"/>
            <person name="David Swarbreck"/>
            <person name="Chris Watkins"/>
            <person name="Ann M. McCartney"/>
            <person name="Giulio Formenti"/>
            <person name="Alice Mouton"/>
            <person name="Noel Vella"/>
            <person name="Bjorn M von Reumont"/>
            <person name="Adriana Vella"/>
            <person name="Wilfried Haerty"/>
        </authorList>
    </citation>
    <scope>NUCLEOTIDE SEQUENCE [LARGE SCALE GENOMIC DNA]</scope>
</reference>
<sequence>MIEEKSLNEIQDHPDNASDREKNEKQLKYPKSIFFIVSNEFCERFSFYGMRTVLTLYLRTQLLFSDNMSTVIYHVFTMLVYFFPVFGAMLADSLLGKFRTILYLSIIYALGQLLLSFSAAPPLGIPAVEFSMLGLVLIAVGTGGIKPCVAAFGGDQFVLPQQERYLSTFFSLFYFSINFGSLISTFLTPVLRSVSCFNETSCYSLAFLVPAVLMTLSIVIFFCGKPMYKIVKPKGNVVLNVSKCISHAICNRITSKGEKREHWLDYADDKYEKSQIDDIKAALQVMVLFIPIPIFWALFDQQGSRWTIQATRMDGEIGNFLLQADQMQVFNPLLVLAFIPLFETCIYPLMAKVGLRTPLKKLTIGGLLAALSFVVSALVELRLESTYPVMPSEGVAQLRLFNTLDCPINMTINEKTVFTLEGMNMVQKTHIDAHGIRELNYTANFSNCPMVQNNRVLAKGRISVTEAEATSWVITQKGLSHSYTDSVEKSKSGNPLIRGLISANSPIPFVPLELIKGDTVVLRLNISSSDPIEAAKKLNEIKPDRYDIRLNNEVVRNDVVLKLGGVYTLVGFVNEDQQNASVVTVTEPNSVHILWMIPQYVIITMGEVMFSVTGLEFAFTQAPISMKSLLQATWLLTVAFGNLIVVIVAEVSIFKRQVYEFFLFAGLMFVDIIIFAIMAKFYKYVDVPEDESVTEEITMDVKGGEVNASYQDDEK</sequence>